<sequence length="398" mass="42472">MFKSNRRIFIQSVAFGAGASSLLGASQSAMAAPDGHAAGYDVAPASEFMKTVPRKSGDPVVFTASLDKGPIKATSGGWAREVTTRTLPLATGIAGAHLFVNAGGAREMHWHNSAEWAYVVEGHCQVTVVDPEGQLEVVNLAPGDLWFFPKGHSHAIQTLGPAPCHAILAFDDGLYSEHGTFGISDWMSRYDAPTLSQALGVSSDILSANPKAETYIMQGEVLALDGPQAKAARALDRDRTHRFPLMAQKPRVSTAGGQLYVASAKEFPVSSNMTGTVLKLKAGAMHEPHWHTDANEWHYVLKGRTRVTLFAFDKRVAVAELSAGECAYIPANCGHSIQNVGKEDAEVIGVLDSGAYHESSLGDWLAKAPRHLLANNFGVPEATVANFGRKRMVIASAS</sequence>
<dbReference type="SUPFAM" id="SSF51182">
    <property type="entry name" value="RmlC-like cupins"/>
    <property type="match status" value="1"/>
</dbReference>
<dbReference type="Gene3D" id="2.60.120.10">
    <property type="entry name" value="Jelly Rolls"/>
    <property type="match status" value="2"/>
</dbReference>
<dbReference type="NCBIfam" id="TIGR03404">
    <property type="entry name" value="bicupin_oxalic"/>
    <property type="match status" value="1"/>
</dbReference>
<gene>
    <name evidence="4" type="ORF">I3J27_12295</name>
</gene>
<evidence type="ECO:0000313" key="5">
    <source>
        <dbReference type="Proteomes" id="UP001179614"/>
    </source>
</evidence>
<protein>
    <submittedName>
        <fullName evidence="4">Cupin domain-containing protein</fullName>
    </submittedName>
</protein>
<dbReference type="PANTHER" id="PTHR35848:SF9">
    <property type="entry name" value="SLL1358 PROTEIN"/>
    <property type="match status" value="1"/>
</dbReference>
<name>A0ABY7MRX0_9BRAD</name>
<feature type="chain" id="PRO_5046330056" evidence="2">
    <location>
        <begin position="32"/>
        <end position="398"/>
    </location>
</feature>
<reference evidence="4" key="1">
    <citation type="submission" date="2021-12" db="EMBL/GenBank/DDBJ databases">
        <title>Bradyrhizobium xenonodulans sp. nov.</title>
        <authorList>
            <person name="Claassens R."/>
            <person name="Venter S.N."/>
            <person name="Beukes C.W."/>
            <person name="Stepkowski T."/>
            <person name="Steenkamp E.T."/>
        </authorList>
    </citation>
    <scope>NUCLEOTIDE SEQUENCE</scope>
    <source>
        <strain evidence="4">14AB</strain>
    </source>
</reference>
<dbReference type="InterPro" id="IPR014710">
    <property type="entry name" value="RmlC-like_jellyroll"/>
</dbReference>
<feature type="domain" description="Cupin type-1" evidence="3">
    <location>
        <begin position="65"/>
        <end position="207"/>
    </location>
</feature>
<dbReference type="PROSITE" id="PS51318">
    <property type="entry name" value="TAT"/>
    <property type="match status" value="1"/>
</dbReference>
<dbReference type="Pfam" id="PF00190">
    <property type="entry name" value="Cupin_1"/>
    <property type="match status" value="2"/>
</dbReference>
<dbReference type="CDD" id="cd20304">
    <property type="entry name" value="cupin_OxDC_N"/>
    <property type="match status" value="1"/>
</dbReference>
<evidence type="ECO:0000256" key="1">
    <source>
        <dbReference type="ARBA" id="ARBA00022723"/>
    </source>
</evidence>
<evidence type="ECO:0000313" key="4">
    <source>
        <dbReference type="EMBL" id="WBL81156.1"/>
    </source>
</evidence>
<dbReference type="RefSeq" id="WP_270169422.1">
    <property type="nucleotide sequence ID" value="NZ_CP089391.1"/>
</dbReference>
<evidence type="ECO:0000256" key="2">
    <source>
        <dbReference type="SAM" id="SignalP"/>
    </source>
</evidence>
<dbReference type="CDD" id="cd20305">
    <property type="entry name" value="cupin_OxDC_C"/>
    <property type="match status" value="1"/>
</dbReference>
<dbReference type="InterPro" id="IPR051610">
    <property type="entry name" value="GPI/OXD"/>
</dbReference>
<dbReference type="EMBL" id="CP089391">
    <property type="protein sequence ID" value="WBL81156.1"/>
    <property type="molecule type" value="Genomic_DNA"/>
</dbReference>
<keyword evidence="1" id="KW-0479">Metal-binding</keyword>
<dbReference type="Proteomes" id="UP001179614">
    <property type="component" value="Chromosome"/>
</dbReference>
<dbReference type="InterPro" id="IPR011051">
    <property type="entry name" value="RmlC_Cupin_sf"/>
</dbReference>
<accession>A0ABY7MRX0</accession>
<feature type="domain" description="Cupin type-1" evidence="3">
    <location>
        <begin position="243"/>
        <end position="385"/>
    </location>
</feature>
<evidence type="ECO:0000259" key="3">
    <source>
        <dbReference type="SMART" id="SM00835"/>
    </source>
</evidence>
<keyword evidence="2" id="KW-0732">Signal</keyword>
<organism evidence="4 5">
    <name type="scientific">Bradyrhizobium xenonodulans</name>
    <dbReference type="NCBI Taxonomy" id="2736875"/>
    <lineage>
        <taxon>Bacteria</taxon>
        <taxon>Pseudomonadati</taxon>
        <taxon>Pseudomonadota</taxon>
        <taxon>Alphaproteobacteria</taxon>
        <taxon>Hyphomicrobiales</taxon>
        <taxon>Nitrobacteraceae</taxon>
        <taxon>Bradyrhizobium</taxon>
    </lineage>
</organism>
<keyword evidence="5" id="KW-1185">Reference proteome</keyword>
<dbReference type="InterPro" id="IPR006311">
    <property type="entry name" value="TAT_signal"/>
</dbReference>
<dbReference type="InterPro" id="IPR006045">
    <property type="entry name" value="Cupin_1"/>
</dbReference>
<dbReference type="PANTHER" id="PTHR35848">
    <property type="entry name" value="OXALATE-BINDING PROTEIN"/>
    <property type="match status" value="1"/>
</dbReference>
<dbReference type="InterPro" id="IPR017774">
    <property type="entry name" value="Bicupin_oxalate_deCO2ase/Oxase"/>
</dbReference>
<feature type="signal peptide" evidence="2">
    <location>
        <begin position="1"/>
        <end position="31"/>
    </location>
</feature>
<dbReference type="SMART" id="SM00835">
    <property type="entry name" value="Cupin_1"/>
    <property type="match status" value="2"/>
</dbReference>
<proteinExistence type="predicted"/>